<evidence type="ECO:0000256" key="1">
    <source>
        <dbReference type="SAM" id="MobiDB-lite"/>
    </source>
</evidence>
<dbReference type="AlphaFoldDB" id="A0A7S1BB77"/>
<feature type="region of interest" description="Disordered" evidence="1">
    <location>
        <begin position="111"/>
        <end position="151"/>
    </location>
</feature>
<reference evidence="2" key="1">
    <citation type="submission" date="2021-01" db="EMBL/GenBank/DDBJ databases">
        <authorList>
            <person name="Corre E."/>
            <person name="Pelletier E."/>
            <person name="Niang G."/>
            <person name="Scheremetjew M."/>
            <person name="Finn R."/>
            <person name="Kale V."/>
            <person name="Holt S."/>
            <person name="Cochrane G."/>
            <person name="Meng A."/>
            <person name="Brown T."/>
            <person name="Cohen L."/>
        </authorList>
    </citation>
    <scope>NUCLEOTIDE SEQUENCE</scope>
    <source>
        <strain evidence="2">308</strain>
    </source>
</reference>
<feature type="region of interest" description="Disordered" evidence="1">
    <location>
        <begin position="27"/>
        <end position="52"/>
    </location>
</feature>
<evidence type="ECO:0000313" key="2">
    <source>
        <dbReference type="EMBL" id="CAD8880871.1"/>
    </source>
</evidence>
<accession>A0A7S1BB77</accession>
<dbReference type="EMBL" id="HBFR01011178">
    <property type="protein sequence ID" value="CAD8880871.1"/>
    <property type="molecule type" value="Transcribed_RNA"/>
</dbReference>
<name>A0A7S1BB77_9STRA</name>
<proteinExistence type="predicted"/>
<protein>
    <submittedName>
        <fullName evidence="2">Uncharacterized protein</fullName>
    </submittedName>
</protein>
<gene>
    <name evidence="2" type="ORF">CHYS00102_LOCUS8057</name>
</gene>
<sequence length="151" mass="16702">MCPGYSLGASPSRCRCPHRRWTFGRNIPARKGSGTRQSEARGVRRREESVTYAAVEPQAGDRRGLDQYQSRAREHQIQRKLYGGAAVMALTEVSTCSRLGMARRVCQDVAGGEQLGTELRKDRGRSEETEQKKQGDRTGSRGRETCLTAGG</sequence>
<organism evidence="2">
    <name type="scientific">Corethron hystrix</name>
    <dbReference type="NCBI Taxonomy" id="216773"/>
    <lineage>
        <taxon>Eukaryota</taxon>
        <taxon>Sar</taxon>
        <taxon>Stramenopiles</taxon>
        <taxon>Ochrophyta</taxon>
        <taxon>Bacillariophyta</taxon>
        <taxon>Coscinodiscophyceae</taxon>
        <taxon>Corethrophycidae</taxon>
        <taxon>Corethrales</taxon>
        <taxon>Corethraceae</taxon>
        <taxon>Corethron</taxon>
    </lineage>
</organism>
<feature type="compositionally biased region" description="Basic and acidic residues" evidence="1">
    <location>
        <begin position="38"/>
        <end position="49"/>
    </location>
</feature>
<feature type="compositionally biased region" description="Basic and acidic residues" evidence="1">
    <location>
        <begin position="118"/>
        <end position="144"/>
    </location>
</feature>